<dbReference type="PANTHER" id="PTHR39456:SF1">
    <property type="entry name" value="METAL-DEPENDENT HYDROLASE"/>
    <property type="match status" value="1"/>
</dbReference>
<evidence type="ECO:0000313" key="3">
    <source>
        <dbReference type="Proteomes" id="UP001058860"/>
    </source>
</evidence>
<feature type="transmembrane region" description="Helical" evidence="1">
    <location>
        <begin position="201"/>
        <end position="219"/>
    </location>
</feature>
<accession>A0ABY5PH54</accession>
<dbReference type="PIRSF" id="PIRSF007580">
    <property type="entry name" value="UCP07580"/>
    <property type="match status" value="1"/>
</dbReference>
<reference evidence="3" key="1">
    <citation type="submission" date="2021-11" db="EMBL/GenBank/DDBJ databases">
        <title>Cultivation dependent microbiological survey of springs from the worlds oldest radium mine currently devoted to the extraction of radon-saturated water.</title>
        <authorList>
            <person name="Kapinusova G."/>
            <person name="Smrhova T."/>
            <person name="Strejcek M."/>
            <person name="Suman J."/>
            <person name="Jani K."/>
            <person name="Pajer P."/>
            <person name="Uhlik O."/>
        </authorList>
    </citation>
    <scope>NUCLEOTIDE SEQUENCE [LARGE SCALE GENOMIC DNA]</scope>
    <source>
        <strain evidence="3">J379</strain>
    </source>
</reference>
<keyword evidence="2" id="KW-0378">Hydrolase</keyword>
<dbReference type="Pfam" id="PF10118">
    <property type="entry name" value="Metal_hydrol"/>
    <property type="match status" value="1"/>
</dbReference>
<keyword evidence="3" id="KW-1185">Reference proteome</keyword>
<dbReference type="PANTHER" id="PTHR39456">
    <property type="entry name" value="METAL-DEPENDENT HYDROLASE"/>
    <property type="match status" value="1"/>
</dbReference>
<gene>
    <name evidence="2" type="ORF">LRS13_25345</name>
</gene>
<keyword evidence="1" id="KW-0812">Transmembrane</keyword>
<sequence>MQTYDAEALSITPRDVQFDWDDLPLHYVEGQPIATHITNVMHITLPEGERAMVQALSDALPLVKDERLRDEMIGFIGQEEIHSSSHEDLHVYLDKHGLDVGPIVGKLEWLVDRVFNRPGLRGRAKHAWLCERLALSAALEHYTAVMGEWVLDADGLDKAMHPMMLDLVRWHGAEEVEHRNVAFDAYMYVDGSYFRRARTGVMASFLLLVIFAWATTHLYRNDPTRSEQRFWLFQLVDAARRGLIPSGAHFITEVPVYLRRDFHPSQMGPIDKALRYLARSPAAQAAAS</sequence>
<protein>
    <submittedName>
        <fullName evidence="2">Metal-dependent hydrolase</fullName>
    </submittedName>
</protein>
<organism evidence="2 3">
    <name type="scientific">Svornostia abyssi</name>
    <dbReference type="NCBI Taxonomy" id="2898438"/>
    <lineage>
        <taxon>Bacteria</taxon>
        <taxon>Bacillati</taxon>
        <taxon>Actinomycetota</taxon>
        <taxon>Thermoleophilia</taxon>
        <taxon>Solirubrobacterales</taxon>
        <taxon>Baekduiaceae</taxon>
        <taxon>Svornostia</taxon>
    </lineage>
</organism>
<evidence type="ECO:0000313" key="2">
    <source>
        <dbReference type="EMBL" id="UUY03934.1"/>
    </source>
</evidence>
<dbReference type="GO" id="GO:0016787">
    <property type="term" value="F:hydrolase activity"/>
    <property type="evidence" value="ECO:0007669"/>
    <property type="project" value="UniProtKB-KW"/>
</dbReference>
<dbReference type="EMBL" id="CP088295">
    <property type="protein sequence ID" value="UUY03934.1"/>
    <property type="molecule type" value="Genomic_DNA"/>
</dbReference>
<dbReference type="InterPro" id="IPR016516">
    <property type="entry name" value="UCP07580"/>
</dbReference>
<evidence type="ECO:0000256" key="1">
    <source>
        <dbReference type="SAM" id="Phobius"/>
    </source>
</evidence>
<keyword evidence="1" id="KW-1133">Transmembrane helix</keyword>
<dbReference type="Proteomes" id="UP001058860">
    <property type="component" value="Chromosome"/>
</dbReference>
<keyword evidence="1" id="KW-0472">Membrane</keyword>
<name>A0ABY5PH54_9ACTN</name>
<proteinExistence type="predicted"/>